<dbReference type="RefSeq" id="XP_026624343.1">
    <property type="nucleotide sequence ID" value="XM_026771896.1"/>
</dbReference>
<organism evidence="1 2">
    <name type="scientific">Aspergillus welwitschiae</name>
    <dbReference type="NCBI Taxonomy" id="1341132"/>
    <lineage>
        <taxon>Eukaryota</taxon>
        <taxon>Fungi</taxon>
        <taxon>Dikarya</taxon>
        <taxon>Ascomycota</taxon>
        <taxon>Pezizomycotina</taxon>
        <taxon>Eurotiomycetes</taxon>
        <taxon>Eurotiomycetidae</taxon>
        <taxon>Eurotiales</taxon>
        <taxon>Aspergillaceae</taxon>
        <taxon>Aspergillus</taxon>
        <taxon>Aspergillus subgen. Circumdati</taxon>
    </lineage>
</organism>
<reference evidence="1 2" key="1">
    <citation type="submission" date="2018-07" db="EMBL/GenBank/DDBJ databases">
        <title>The genomes of Aspergillus section Nigri reveals drivers in fungal speciation.</title>
        <authorList>
            <consortium name="DOE Joint Genome Institute"/>
            <person name="Vesth T.C."/>
            <person name="Nybo J."/>
            <person name="Theobald S."/>
            <person name="Brandl J."/>
            <person name="Frisvad J.C."/>
            <person name="Nielsen K.F."/>
            <person name="Lyhne E.K."/>
            <person name="Kogle M.E."/>
            <person name="Kuo A."/>
            <person name="Riley R."/>
            <person name="Clum A."/>
            <person name="Nolan M."/>
            <person name="Lipzen A."/>
            <person name="Salamov A."/>
            <person name="Henrissat B."/>
            <person name="Wiebenga A."/>
            <person name="De vries R.P."/>
            <person name="Grigoriev I.V."/>
            <person name="Mortensen U.H."/>
            <person name="Andersen M.R."/>
            <person name="Baker S.E."/>
        </authorList>
    </citation>
    <scope>NUCLEOTIDE SEQUENCE [LARGE SCALE GENOMIC DNA]</scope>
    <source>
        <strain evidence="1 2">CBS 139.54b</strain>
    </source>
</reference>
<name>A0A3F3PWT0_9EURO</name>
<dbReference type="STRING" id="1341132.A0A3F3PWT0"/>
<dbReference type="AlphaFoldDB" id="A0A3F3PWT0"/>
<evidence type="ECO:0000313" key="1">
    <source>
        <dbReference type="EMBL" id="RDH31321.1"/>
    </source>
</evidence>
<keyword evidence="2" id="KW-1185">Reference proteome</keyword>
<protein>
    <submittedName>
        <fullName evidence="1">Uncharacterized protein</fullName>
    </submittedName>
</protein>
<evidence type="ECO:0000313" key="2">
    <source>
        <dbReference type="Proteomes" id="UP000253729"/>
    </source>
</evidence>
<dbReference type="PANTHER" id="PTHR47585">
    <property type="match status" value="1"/>
</dbReference>
<accession>A0A3F3PWT0</accession>
<dbReference type="PANTHER" id="PTHR47585:SF2">
    <property type="entry name" value="DUF1446 DOMAIN PROTEIN (AFU_ORTHOLOGUE AFUA_6G11420)"/>
    <property type="match status" value="1"/>
</dbReference>
<sequence length="146" mass="16309">MLCGTNALTPSNDPRQVQTKPYYNYNIGLFPQAVLNHRVHLLATDPKKVITIDPPSVTRAYGTQPSPETENPVDIATFGETVKAPLGTFIYDRAGDEGANCKVGFYVKHQDEWDWLRTFLTTDKIKELLGPIEYSGNPIDRIETLG</sequence>
<gene>
    <name evidence="1" type="ORF">BDQ94DRAFT_172095</name>
</gene>
<dbReference type="EMBL" id="KZ852055">
    <property type="protein sequence ID" value="RDH31321.1"/>
    <property type="molecule type" value="Genomic_DNA"/>
</dbReference>
<dbReference type="GeneID" id="38140252"/>
<proteinExistence type="predicted"/>
<dbReference type="Proteomes" id="UP000253729">
    <property type="component" value="Unassembled WGS sequence"/>
</dbReference>